<name>F7VGX7_9PROT</name>
<keyword evidence="1" id="KW-1133">Transmembrane helix</keyword>
<organism evidence="2 3">
    <name type="scientific">Acetobacter tropicalis NBRC 101654</name>
    <dbReference type="NCBI Taxonomy" id="749388"/>
    <lineage>
        <taxon>Bacteria</taxon>
        <taxon>Pseudomonadati</taxon>
        <taxon>Pseudomonadota</taxon>
        <taxon>Alphaproteobacteria</taxon>
        <taxon>Acetobacterales</taxon>
        <taxon>Acetobacteraceae</taxon>
        <taxon>Acetobacter</taxon>
    </lineage>
</organism>
<dbReference type="AlphaFoldDB" id="F7VGX7"/>
<protein>
    <submittedName>
        <fullName evidence="2">Uncharacterized protein</fullName>
    </submittedName>
</protein>
<feature type="transmembrane region" description="Helical" evidence="1">
    <location>
        <begin position="26"/>
        <end position="48"/>
    </location>
</feature>
<sequence>MFPAQWTSIFSFYDVSSPQRSMPAGVVIFFVNTLLLGVSPAHCAAYMMEPFYA</sequence>
<dbReference type="EMBL" id="BABS01000106">
    <property type="protein sequence ID" value="GAA09622.1"/>
    <property type="molecule type" value="Genomic_DNA"/>
</dbReference>
<keyword evidence="1" id="KW-0472">Membrane</keyword>
<comment type="caution">
    <text evidence="2">The sequence shown here is derived from an EMBL/GenBank/DDBJ whole genome shotgun (WGS) entry which is preliminary data.</text>
</comment>
<accession>F7VGX7</accession>
<gene>
    <name evidence="2" type="ORF">ATPR_2626</name>
</gene>
<evidence type="ECO:0000313" key="2">
    <source>
        <dbReference type="EMBL" id="GAA09622.1"/>
    </source>
</evidence>
<keyword evidence="1" id="KW-0812">Transmembrane</keyword>
<evidence type="ECO:0000256" key="1">
    <source>
        <dbReference type="SAM" id="Phobius"/>
    </source>
</evidence>
<proteinExistence type="predicted"/>
<dbReference type="Proteomes" id="UP000004319">
    <property type="component" value="Unassembled WGS sequence"/>
</dbReference>
<reference evidence="2 3" key="1">
    <citation type="journal article" date="2011" name="Biochem. Biophys. Res. Commun.">
        <title>Increased number of Arginine-based salt bridges contributes to the thermotolerance of thermotolerant acetic acid bacteria, Acetobacter tropicalis SKU1100.</title>
        <authorList>
            <person name="Matsutani M."/>
            <person name="Hirakawa H."/>
            <person name="Nishikura M."/>
            <person name="Soemphol W."/>
            <person name="Ali I.A.I."/>
            <person name="Yakushi T."/>
            <person name="Matsushita K."/>
        </authorList>
    </citation>
    <scope>NUCLEOTIDE SEQUENCE [LARGE SCALE GENOMIC DNA]</scope>
    <source>
        <strain evidence="2 3">NBRC 101654</strain>
    </source>
</reference>
<evidence type="ECO:0000313" key="3">
    <source>
        <dbReference type="Proteomes" id="UP000004319"/>
    </source>
</evidence>